<evidence type="ECO:0000313" key="2">
    <source>
        <dbReference type="EMBL" id="QOP65558.1"/>
    </source>
</evidence>
<feature type="transmembrane region" description="Helical" evidence="1">
    <location>
        <begin position="81"/>
        <end position="99"/>
    </location>
</feature>
<feature type="transmembrane region" description="Helical" evidence="1">
    <location>
        <begin position="32"/>
        <end position="50"/>
    </location>
</feature>
<evidence type="ECO:0000256" key="1">
    <source>
        <dbReference type="SAM" id="Phobius"/>
    </source>
</evidence>
<dbReference type="Pfam" id="PF23809">
    <property type="entry name" value="Phage_holin_9"/>
    <property type="match status" value="1"/>
</dbReference>
<protein>
    <recommendedName>
        <fullName evidence="4">Holin</fullName>
    </recommendedName>
</protein>
<keyword evidence="1" id="KW-0472">Membrane</keyword>
<dbReference type="Proteomes" id="UP000593944">
    <property type="component" value="Genome"/>
</dbReference>
<organism evidence="2 3">
    <name type="scientific">Mycobacterium phage Suigeneris</name>
    <dbReference type="NCBI Taxonomy" id="2776881"/>
    <lineage>
        <taxon>Viruses</taxon>
        <taxon>Duplodnaviria</taxon>
        <taxon>Heunggongvirae</taxon>
        <taxon>Uroviricota</taxon>
        <taxon>Caudoviricetes</taxon>
        <taxon>Bclasvirinae</taxon>
        <taxon>Acadianvirus</taxon>
        <taxon>Acadianvirus acadian</taxon>
    </lineage>
</organism>
<feature type="transmembrane region" description="Helical" evidence="1">
    <location>
        <begin position="56"/>
        <end position="74"/>
    </location>
</feature>
<keyword evidence="1" id="KW-1133">Transmembrane helix</keyword>
<dbReference type="EMBL" id="MT889381">
    <property type="protein sequence ID" value="QOP65558.1"/>
    <property type="molecule type" value="Genomic_DNA"/>
</dbReference>
<sequence>MRTGVMTSNDPVPAGGLRGRLQLLIPASWREGWYRIASGGVMFLLAFGLLDANEAALWTQFGVGLVTLIFALIYAYTPARVALYAFLGVGGSVLLYYGIVTDVRWALITAAVAQAFGIATAAAKTVTVDGSSGQVVSHRA</sequence>
<evidence type="ECO:0008006" key="4">
    <source>
        <dbReference type="Google" id="ProtNLM"/>
    </source>
</evidence>
<proteinExistence type="predicted"/>
<evidence type="ECO:0000313" key="3">
    <source>
        <dbReference type="Proteomes" id="UP000593944"/>
    </source>
</evidence>
<accession>A0A7M1CNR3</accession>
<keyword evidence="1" id="KW-0812">Transmembrane</keyword>
<reference evidence="2 3" key="1">
    <citation type="submission" date="2020-08" db="EMBL/GenBank/DDBJ databases">
        <authorList>
            <person name="Ayuk M.A."/>
            <person name="Robinson C.J."/>
            <person name="Anderson W.A."/>
            <person name="Ullah H."/>
            <person name="Gugssa A."/>
            <person name="Somiranjan G."/>
            <person name="Allen-McFarlane R.F."/>
            <person name="Quagraine B.K."/>
            <person name="Smith M."/>
            <person name="Moore M."/>
            <person name="Elhelu O.K."/>
            <person name="Roy S.D."/>
            <person name="Bassey G."/>
            <person name="Ghaderzadeh S."/>
            <person name="Robertson K.A."/>
            <person name="Abdulahfiz T.Y."/>
            <person name="Blackwell A.N."/>
            <person name="Diarra K."/>
            <person name="Freeman C.L."/>
            <person name="Hampton L.A."/>
            <person name="Hassan M."/>
            <person name="Hunter T.D."/>
            <person name="Jenkins J.B."/>
            <person name="Johnson N.P."/>
            <person name="Oliver T.R."/>
            <person name="Porter Z.A."/>
            <person name="Rameau M."/>
            <person name="Sanford S.A."/>
            <person name="Stewart S.A."/>
            <person name="Sulieman M."/>
            <person name="Williams H.A."/>
            <person name="Bollivar D.W."/>
            <person name="Garlena R.A."/>
            <person name="Russell D.A."/>
            <person name="Pope W.H."/>
            <person name="Jacobs-Sera D."/>
            <person name="Hatfull G.F."/>
        </authorList>
    </citation>
    <scope>NUCLEOTIDE SEQUENCE [LARGE SCALE GENOMIC DNA]</scope>
</reference>
<gene>
    <name evidence="2" type="primary">16</name>
    <name evidence="2" type="ORF">SEA_SUIGENERIS_16</name>
</gene>
<dbReference type="InterPro" id="IPR056390">
    <property type="entry name" value="Holin_phage"/>
</dbReference>
<name>A0A7M1CNR3_9CAUD</name>